<evidence type="ECO:0000256" key="1">
    <source>
        <dbReference type="SAM" id="MobiDB-lite"/>
    </source>
</evidence>
<comment type="caution">
    <text evidence="2">The sequence shown here is derived from an EMBL/GenBank/DDBJ whole genome shotgun (WGS) entry which is preliminary data.</text>
</comment>
<proteinExistence type="predicted"/>
<keyword evidence="3" id="KW-1185">Reference proteome</keyword>
<sequence length="69" mass="8062">MDNPKQRYPRSVARRLRPHPCPDCQKISRPRITELPDLDAADTDPDVLVVWNCPDNLCNQHEGFYTETR</sequence>
<feature type="region of interest" description="Disordered" evidence="1">
    <location>
        <begin position="1"/>
        <end position="20"/>
    </location>
</feature>
<dbReference type="RefSeq" id="WP_141760854.1">
    <property type="nucleotide sequence ID" value="NZ_JBHVRE010000013.1"/>
</dbReference>
<reference evidence="2 3" key="1">
    <citation type="submission" date="2024-09" db="EMBL/GenBank/DDBJ databases">
        <title>The Natural Products Discovery Center: Release of the First 8490 Sequenced Strains for Exploring Actinobacteria Biosynthetic Diversity.</title>
        <authorList>
            <person name="Kalkreuter E."/>
            <person name="Kautsar S.A."/>
            <person name="Yang D."/>
            <person name="Bader C.D."/>
            <person name="Teijaro C.N."/>
            <person name="Fluegel L."/>
            <person name="Davis C.M."/>
            <person name="Simpson J.R."/>
            <person name="Lauterbach L."/>
            <person name="Steele A.D."/>
            <person name="Gui C."/>
            <person name="Meng S."/>
            <person name="Li G."/>
            <person name="Viehrig K."/>
            <person name="Ye F."/>
            <person name="Su P."/>
            <person name="Kiefer A.F."/>
            <person name="Nichols A."/>
            <person name="Cepeda A.J."/>
            <person name="Yan W."/>
            <person name="Fan B."/>
            <person name="Jiang Y."/>
            <person name="Adhikari A."/>
            <person name="Zheng C.-J."/>
            <person name="Schuster L."/>
            <person name="Cowan T.M."/>
            <person name="Smanski M.J."/>
            <person name="Chevrette M.G."/>
            <person name="De Carvalho L.P.S."/>
            <person name="Shen B."/>
        </authorList>
    </citation>
    <scope>NUCLEOTIDE SEQUENCE [LARGE SCALE GENOMIC DNA]</scope>
    <source>
        <strain evidence="2 3">NPDC058584</strain>
    </source>
</reference>
<accession>A0ABW6DQ80</accession>
<name>A0ABW6DQ80_9ACTN</name>
<organism evidence="2 3">
    <name type="scientific">Streptomyces bacillaris</name>
    <dbReference type="NCBI Taxonomy" id="68179"/>
    <lineage>
        <taxon>Bacteria</taxon>
        <taxon>Bacillati</taxon>
        <taxon>Actinomycetota</taxon>
        <taxon>Actinomycetes</taxon>
        <taxon>Kitasatosporales</taxon>
        <taxon>Streptomycetaceae</taxon>
        <taxon>Streptomyces</taxon>
    </lineage>
</organism>
<protein>
    <recommendedName>
        <fullName evidence="4">HNH endonuclease</fullName>
    </recommendedName>
</protein>
<gene>
    <name evidence="2" type="ORF">ACFWR3_07785</name>
</gene>
<dbReference type="EMBL" id="JBHXPM010000005">
    <property type="protein sequence ID" value="MFD3955974.1"/>
    <property type="molecule type" value="Genomic_DNA"/>
</dbReference>
<evidence type="ECO:0000313" key="2">
    <source>
        <dbReference type="EMBL" id="MFD3955974.1"/>
    </source>
</evidence>
<evidence type="ECO:0008006" key="4">
    <source>
        <dbReference type="Google" id="ProtNLM"/>
    </source>
</evidence>
<dbReference type="Proteomes" id="UP001598300">
    <property type="component" value="Unassembled WGS sequence"/>
</dbReference>
<evidence type="ECO:0000313" key="3">
    <source>
        <dbReference type="Proteomes" id="UP001598300"/>
    </source>
</evidence>